<evidence type="ECO:0000256" key="1">
    <source>
        <dbReference type="SAM" id="Phobius"/>
    </source>
</evidence>
<accession>A0ABW5RBW1</accession>
<feature type="transmembrane region" description="Helical" evidence="1">
    <location>
        <begin position="42"/>
        <end position="71"/>
    </location>
</feature>
<feature type="transmembrane region" description="Helical" evidence="1">
    <location>
        <begin position="170"/>
        <end position="188"/>
    </location>
</feature>
<name>A0ABW5RBW1_9BACL</name>
<gene>
    <name evidence="2" type="ORF">ACFSUC_12745</name>
</gene>
<dbReference type="EMBL" id="JBHUMM010000038">
    <property type="protein sequence ID" value="MFD2672433.1"/>
    <property type="molecule type" value="Genomic_DNA"/>
</dbReference>
<feature type="transmembrane region" description="Helical" evidence="1">
    <location>
        <begin position="83"/>
        <end position="103"/>
    </location>
</feature>
<dbReference type="Proteomes" id="UP001597497">
    <property type="component" value="Unassembled WGS sequence"/>
</dbReference>
<dbReference type="InterPro" id="IPR024164">
    <property type="entry name" value="KinB-signalling_activ"/>
</dbReference>
<dbReference type="PIRSF" id="PIRSF029886">
    <property type="entry name" value="KBAA"/>
    <property type="match status" value="1"/>
</dbReference>
<keyword evidence="1" id="KW-1133">Transmembrane helix</keyword>
<feature type="transmembrane region" description="Helical" evidence="1">
    <location>
        <begin position="109"/>
        <end position="127"/>
    </location>
</feature>
<sequence length="210" mass="23763">MNIRKWFYLFWTTLAVGMVASVLTVFVIQITDPNLKWNDLSVIGFSLLFGATYSALSQMGFFAYLTLNFIARGMFKPATWRQIQWVLIIITFVDVIVLRAWLFEDSKGWAYYAILPVVLGIISWLAAKWKSQMTNASAFTPTLFFLFAVTIVEAVPALRQNNMDSTINMMIPLMACNLWQILILHRLLGSGQTGQAGQDGERARPTATFT</sequence>
<keyword evidence="1" id="KW-0812">Transmembrane</keyword>
<proteinExistence type="predicted"/>
<keyword evidence="3" id="KW-1185">Reference proteome</keyword>
<feature type="transmembrane region" description="Helical" evidence="1">
    <location>
        <begin position="7"/>
        <end position="30"/>
    </location>
</feature>
<evidence type="ECO:0000313" key="2">
    <source>
        <dbReference type="EMBL" id="MFD2672433.1"/>
    </source>
</evidence>
<keyword evidence="1" id="KW-0472">Membrane</keyword>
<dbReference type="SMART" id="SM01251">
    <property type="entry name" value="KbaA"/>
    <property type="match status" value="1"/>
</dbReference>
<evidence type="ECO:0000313" key="3">
    <source>
        <dbReference type="Proteomes" id="UP001597497"/>
    </source>
</evidence>
<reference evidence="3" key="1">
    <citation type="journal article" date="2019" name="Int. J. Syst. Evol. Microbiol.">
        <title>The Global Catalogue of Microorganisms (GCM) 10K type strain sequencing project: providing services to taxonomists for standard genome sequencing and annotation.</title>
        <authorList>
            <consortium name="The Broad Institute Genomics Platform"/>
            <consortium name="The Broad Institute Genome Sequencing Center for Infectious Disease"/>
            <person name="Wu L."/>
            <person name="Ma J."/>
        </authorList>
    </citation>
    <scope>NUCLEOTIDE SEQUENCE [LARGE SCALE GENOMIC DNA]</scope>
    <source>
        <strain evidence="3">KCTC 33676</strain>
    </source>
</reference>
<dbReference type="Pfam" id="PF14089">
    <property type="entry name" value="KbaA"/>
    <property type="match status" value="1"/>
</dbReference>
<protein>
    <submittedName>
        <fullName evidence="2">KinB-signaling pathway activation protein</fullName>
    </submittedName>
</protein>
<dbReference type="RefSeq" id="WP_379930001.1">
    <property type="nucleotide sequence ID" value="NZ_JBHUMM010000038.1"/>
</dbReference>
<comment type="caution">
    <text evidence="2">The sequence shown here is derived from an EMBL/GenBank/DDBJ whole genome shotgun (WGS) entry which is preliminary data.</text>
</comment>
<organism evidence="2 3">
    <name type="scientific">Marinicrinis sediminis</name>
    <dbReference type="NCBI Taxonomy" id="1652465"/>
    <lineage>
        <taxon>Bacteria</taxon>
        <taxon>Bacillati</taxon>
        <taxon>Bacillota</taxon>
        <taxon>Bacilli</taxon>
        <taxon>Bacillales</taxon>
        <taxon>Paenibacillaceae</taxon>
    </lineage>
</organism>
<feature type="transmembrane region" description="Helical" evidence="1">
    <location>
        <begin position="139"/>
        <end position="158"/>
    </location>
</feature>